<dbReference type="InterPro" id="IPR001547">
    <property type="entry name" value="Glyco_hydro_5"/>
</dbReference>
<dbReference type="Proteomes" id="UP000095042">
    <property type="component" value="Unassembled WGS sequence"/>
</dbReference>
<dbReference type="OrthoDB" id="9800955at2"/>
<dbReference type="RefSeq" id="WP_069623430.1">
    <property type="nucleotide sequence ID" value="NZ_LPWD01000120.1"/>
</dbReference>
<gene>
    <name evidence="6" type="ORF">AUC71_10010</name>
</gene>
<evidence type="ECO:0000256" key="3">
    <source>
        <dbReference type="ARBA" id="ARBA00023295"/>
    </source>
</evidence>
<dbReference type="EMBL" id="LPWD01000120">
    <property type="protein sequence ID" value="ODS03359.1"/>
    <property type="molecule type" value="Genomic_DNA"/>
</dbReference>
<dbReference type="InterPro" id="IPR017853">
    <property type="entry name" value="GH"/>
</dbReference>
<reference evidence="6 7" key="1">
    <citation type="journal article" date="2016" name="Environ. Microbiol.">
        <title>New Methyloceanibacter diversity from North Sea sediments includes methanotroph containing solely the soluble methane monooxygenase.</title>
        <authorList>
            <person name="Vekeman B."/>
            <person name="Kerckhof F.M."/>
            <person name="Cremers G."/>
            <person name="de Vos P."/>
            <person name="Vandamme P."/>
            <person name="Boon N."/>
            <person name="Op den Camp H.J."/>
            <person name="Heylen K."/>
        </authorList>
    </citation>
    <scope>NUCLEOTIDE SEQUENCE [LARGE SCALE GENOMIC DNA]</scope>
    <source>
        <strain evidence="6 7">R-67177</strain>
    </source>
</reference>
<dbReference type="PANTHER" id="PTHR31297">
    <property type="entry name" value="GLUCAN ENDO-1,6-BETA-GLUCOSIDASE B"/>
    <property type="match status" value="1"/>
</dbReference>
<evidence type="ECO:0000313" key="7">
    <source>
        <dbReference type="Proteomes" id="UP000095042"/>
    </source>
</evidence>
<sequence length="377" mass="41338">MAELGAAHAEGDYKWPPYRDMAEWGSADDFARIKALGLDFVRLSVDPGPLLASEGTRRDVAVGRLEEAVRAVTNSGLKVVLDLHPVGQVKAWSPEAIENGSDQAIRDRYRSAVSWVARMLERVGTDKVALELMNEPQYYPCDGSGGREWETVLTGLVRAARQAAPELTLVVTGACGGNITGLVQLDPGRLGDDRLLYSFHFYEPHGFTHQGTAQSRLVKGAPWPVTESETALSLVYSELLVDEKDPTPAERSAKLAEISRYLDEYAAGGWNEDALRARFDQVRAWAKKHGVPGDRLLLGEFGAMAESGWHGGALDAHRFLWLDAVRREADALGASWAYWEYANPHGMSLMSPDEMRRPDRIALIALGLAEDPVSTGN</sequence>
<keyword evidence="3 4" id="KW-0326">Glycosidase</keyword>
<evidence type="ECO:0000256" key="4">
    <source>
        <dbReference type="RuleBase" id="RU361153"/>
    </source>
</evidence>
<keyword evidence="1" id="KW-0732">Signal</keyword>
<keyword evidence="7" id="KW-1185">Reference proteome</keyword>
<name>A0A1E3WC10_9HYPH</name>
<evidence type="ECO:0000259" key="5">
    <source>
        <dbReference type="Pfam" id="PF00150"/>
    </source>
</evidence>
<comment type="similarity">
    <text evidence="4">Belongs to the glycosyl hydrolase 5 (cellulase A) family.</text>
</comment>
<comment type="caution">
    <text evidence="6">The sequence shown here is derived from an EMBL/GenBank/DDBJ whole genome shotgun (WGS) entry which is preliminary data.</text>
</comment>
<evidence type="ECO:0000313" key="6">
    <source>
        <dbReference type="EMBL" id="ODS03359.1"/>
    </source>
</evidence>
<organism evidence="6 7">
    <name type="scientific">Methyloceanibacter marginalis</name>
    <dbReference type="NCBI Taxonomy" id="1774971"/>
    <lineage>
        <taxon>Bacteria</taxon>
        <taxon>Pseudomonadati</taxon>
        <taxon>Pseudomonadota</taxon>
        <taxon>Alphaproteobacteria</taxon>
        <taxon>Hyphomicrobiales</taxon>
        <taxon>Hyphomicrobiaceae</taxon>
        <taxon>Methyloceanibacter</taxon>
    </lineage>
</organism>
<accession>A0A1E3WC10</accession>
<dbReference type="GO" id="GO:0005576">
    <property type="term" value="C:extracellular region"/>
    <property type="evidence" value="ECO:0007669"/>
    <property type="project" value="TreeGrafter"/>
</dbReference>
<dbReference type="Gene3D" id="3.20.20.80">
    <property type="entry name" value="Glycosidases"/>
    <property type="match status" value="1"/>
</dbReference>
<keyword evidence="2 4" id="KW-0378">Hydrolase</keyword>
<proteinExistence type="inferred from homology"/>
<dbReference type="AlphaFoldDB" id="A0A1E3WC10"/>
<dbReference type="PANTHER" id="PTHR31297:SF17">
    <property type="entry name" value="ENDOGLUCANASE"/>
    <property type="match status" value="1"/>
</dbReference>
<feature type="domain" description="Glycoside hydrolase family 5" evidence="5">
    <location>
        <begin position="25"/>
        <end position="342"/>
    </location>
</feature>
<evidence type="ECO:0000256" key="1">
    <source>
        <dbReference type="ARBA" id="ARBA00022729"/>
    </source>
</evidence>
<dbReference type="GO" id="GO:0009251">
    <property type="term" value="P:glucan catabolic process"/>
    <property type="evidence" value="ECO:0007669"/>
    <property type="project" value="TreeGrafter"/>
</dbReference>
<dbReference type="InterPro" id="IPR050386">
    <property type="entry name" value="Glycosyl_hydrolase_5"/>
</dbReference>
<dbReference type="GO" id="GO:0009986">
    <property type="term" value="C:cell surface"/>
    <property type="evidence" value="ECO:0007669"/>
    <property type="project" value="TreeGrafter"/>
</dbReference>
<dbReference type="GO" id="GO:0008422">
    <property type="term" value="F:beta-glucosidase activity"/>
    <property type="evidence" value="ECO:0007669"/>
    <property type="project" value="TreeGrafter"/>
</dbReference>
<protein>
    <recommendedName>
        <fullName evidence="5">Glycoside hydrolase family 5 domain-containing protein</fullName>
    </recommendedName>
</protein>
<evidence type="ECO:0000256" key="2">
    <source>
        <dbReference type="ARBA" id="ARBA00022801"/>
    </source>
</evidence>
<dbReference type="SUPFAM" id="SSF51445">
    <property type="entry name" value="(Trans)glycosidases"/>
    <property type="match status" value="1"/>
</dbReference>
<dbReference type="Pfam" id="PF00150">
    <property type="entry name" value="Cellulase"/>
    <property type="match status" value="1"/>
</dbReference>